<dbReference type="AlphaFoldDB" id="A0A814UHB3"/>
<proteinExistence type="predicted"/>
<dbReference type="SUPFAM" id="SSF48097">
    <property type="entry name" value="Regulator of G-protein signaling, RGS"/>
    <property type="match status" value="1"/>
</dbReference>
<keyword evidence="3 4" id="KW-0879">Wnt signaling pathway</keyword>
<dbReference type="CDD" id="cd07440">
    <property type="entry name" value="RGS"/>
    <property type="match status" value="1"/>
</dbReference>
<evidence type="ECO:0008006" key="9">
    <source>
        <dbReference type="Google" id="ProtNLM"/>
    </source>
</evidence>
<dbReference type="GO" id="GO:0005634">
    <property type="term" value="C:nucleus"/>
    <property type="evidence" value="ECO:0007669"/>
    <property type="project" value="TreeGrafter"/>
</dbReference>
<comment type="subcellular location">
    <subcellularLocation>
        <location evidence="1">Cytoplasm</location>
    </subcellularLocation>
</comment>
<dbReference type="Gene3D" id="1.10.196.10">
    <property type="match status" value="1"/>
</dbReference>
<dbReference type="InterPro" id="IPR029071">
    <property type="entry name" value="Ubiquitin-like_domsf"/>
</dbReference>
<dbReference type="PANTHER" id="PTHR46102:SF2">
    <property type="entry name" value="AXIN"/>
    <property type="match status" value="1"/>
</dbReference>
<keyword evidence="2" id="KW-0963">Cytoplasm</keyword>
<dbReference type="Pfam" id="PF00615">
    <property type="entry name" value="RGS"/>
    <property type="match status" value="1"/>
</dbReference>
<evidence type="ECO:0000313" key="7">
    <source>
        <dbReference type="EMBL" id="CAF1174451.1"/>
    </source>
</evidence>
<dbReference type="SUPFAM" id="SSF54236">
    <property type="entry name" value="Ubiquitin-like"/>
    <property type="match status" value="1"/>
</dbReference>
<comment type="caution">
    <text evidence="7">The sequence shown here is derived from an EMBL/GenBank/DDBJ whole genome shotgun (WGS) entry which is preliminary data.</text>
</comment>
<evidence type="ECO:0000259" key="6">
    <source>
        <dbReference type="PROSITE" id="PS50841"/>
    </source>
</evidence>
<evidence type="ECO:0000259" key="5">
    <source>
        <dbReference type="PROSITE" id="PS50132"/>
    </source>
</evidence>
<gene>
    <name evidence="7" type="ORF">ZHD862_LOCUS21397</name>
</gene>
<sequence length="429" mass="50685">MMANKRPCDDEFNMPISTDDLRKEFLTYLNQPESCELFYIYMKSEQLAYILEFYLACDGLKNIIDDKKIQSSIIKLIYKHYLSNGKLLSSSKIFSLPDYLLSSIKQCLIKHEYHRKFYEQAQEYVLKYMLQMCYPKFLIEQQYLPETKRQALTTSKFTPMHRRCIFTRKKDVFEKLKQQSNSSINNNSTAPIKMTSQQPINLRMTLLLMPNAYYYSLEGSTLIADNDIGLNNNSKQSHTIKLIKQCNLAQQNPAAFFEEIKTRLLAYQTGIYDQIKYQMIDDDSLAVLDLQIAKTIDDADNYLYENSITHRNHSIDLTRYDSGVGTDSSEKNYETFCTKRQYPLIDVIWYPSLDSNNALLSRIPCIHNELTFKEFRQLFKKQTAYRYFFKTICTPDINKEQYIFRELTIDDELVPFYDGKIFVQLDRIY</sequence>
<dbReference type="GO" id="GO:0005737">
    <property type="term" value="C:cytoplasm"/>
    <property type="evidence" value="ECO:0007669"/>
    <property type="project" value="UniProtKB-SubCell"/>
</dbReference>
<dbReference type="Gene3D" id="2.40.240.130">
    <property type="match status" value="1"/>
</dbReference>
<dbReference type="InterPro" id="IPR043581">
    <property type="entry name" value="Axin-like"/>
</dbReference>
<reference evidence="7" key="1">
    <citation type="submission" date="2021-02" db="EMBL/GenBank/DDBJ databases">
        <authorList>
            <person name="Nowell W R."/>
        </authorList>
    </citation>
    <scope>NUCLEOTIDE SEQUENCE</scope>
</reference>
<dbReference type="InterPro" id="IPR016137">
    <property type="entry name" value="RGS"/>
</dbReference>
<dbReference type="InterPro" id="IPR024066">
    <property type="entry name" value="RGS_subdom1/3"/>
</dbReference>
<dbReference type="InterPro" id="IPR036305">
    <property type="entry name" value="RGS_sf"/>
</dbReference>
<evidence type="ECO:0000313" key="8">
    <source>
        <dbReference type="Proteomes" id="UP000663864"/>
    </source>
</evidence>
<dbReference type="GO" id="GO:0090090">
    <property type="term" value="P:negative regulation of canonical Wnt signaling pathway"/>
    <property type="evidence" value="ECO:0007669"/>
    <property type="project" value="InterPro"/>
</dbReference>
<evidence type="ECO:0000256" key="1">
    <source>
        <dbReference type="ARBA" id="ARBA00004496"/>
    </source>
</evidence>
<dbReference type="Pfam" id="PF00778">
    <property type="entry name" value="DIX"/>
    <property type="match status" value="1"/>
</dbReference>
<protein>
    <recommendedName>
        <fullName evidence="9">RGS domain-containing protein</fullName>
    </recommendedName>
</protein>
<dbReference type="GO" id="GO:0019901">
    <property type="term" value="F:protein kinase binding"/>
    <property type="evidence" value="ECO:0007669"/>
    <property type="project" value="TreeGrafter"/>
</dbReference>
<dbReference type="Proteomes" id="UP000663864">
    <property type="component" value="Unassembled WGS sequence"/>
</dbReference>
<dbReference type="GO" id="GO:0060090">
    <property type="term" value="F:molecular adaptor activity"/>
    <property type="evidence" value="ECO:0007669"/>
    <property type="project" value="TreeGrafter"/>
</dbReference>
<evidence type="ECO:0000256" key="2">
    <source>
        <dbReference type="ARBA" id="ARBA00022490"/>
    </source>
</evidence>
<dbReference type="InterPro" id="IPR038207">
    <property type="entry name" value="DIX_dom_sf"/>
</dbReference>
<dbReference type="GO" id="GO:0030877">
    <property type="term" value="C:beta-catenin destruction complex"/>
    <property type="evidence" value="ECO:0007669"/>
    <property type="project" value="TreeGrafter"/>
</dbReference>
<dbReference type="InterPro" id="IPR044926">
    <property type="entry name" value="RGS_subdomain_2"/>
</dbReference>
<name>A0A814UHB3_9BILA</name>
<dbReference type="GO" id="GO:0031625">
    <property type="term" value="F:ubiquitin protein ligase binding"/>
    <property type="evidence" value="ECO:0007669"/>
    <property type="project" value="TreeGrafter"/>
</dbReference>
<dbReference type="GO" id="GO:0032436">
    <property type="term" value="P:positive regulation of proteasomal ubiquitin-dependent protein catabolic process"/>
    <property type="evidence" value="ECO:0007669"/>
    <property type="project" value="TreeGrafter"/>
</dbReference>
<dbReference type="PROSITE" id="PS50841">
    <property type="entry name" value="DIX"/>
    <property type="match status" value="1"/>
</dbReference>
<dbReference type="InterPro" id="IPR001158">
    <property type="entry name" value="DIX"/>
</dbReference>
<dbReference type="GO" id="GO:0016055">
    <property type="term" value="P:Wnt signaling pathway"/>
    <property type="evidence" value="ECO:0007669"/>
    <property type="project" value="UniProtKB-KW"/>
</dbReference>
<dbReference type="GO" id="GO:0008013">
    <property type="term" value="F:beta-catenin binding"/>
    <property type="evidence" value="ECO:0007669"/>
    <property type="project" value="TreeGrafter"/>
</dbReference>
<dbReference type="PANTHER" id="PTHR46102">
    <property type="entry name" value="AXIN"/>
    <property type="match status" value="1"/>
</dbReference>
<evidence type="ECO:0000256" key="4">
    <source>
        <dbReference type="PROSITE-ProRule" id="PRU00069"/>
    </source>
</evidence>
<dbReference type="GO" id="GO:0048468">
    <property type="term" value="P:cell development"/>
    <property type="evidence" value="ECO:0007669"/>
    <property type="project" value="TreeGrafter"/>
</dbReference>
<dbReference type="Gene3D" id="1.10.167.10">
    <property type="entry name" value="Regulator of G-protein Signalling 4, domain 2"/>
    <property type="match status" value="1"/>
</dbReference>
<organism evidence="7 8">
    <name type="scientific">Rotaria sordida</name>
    <dbReference type="NCBI Taxonomy" id="392033"/>
    <lineage>
        <taxon>Eukaryota</taxon>
        <taxon>Metazoa</taxon>
        <taxon>Spiralia</taxon>
        <taxon>Gnathifera</taxon>
        <taxon>Rotifera</taxon>
        <taxon>Eurotatoria</taxon>
        <taxon>Bdelloidea</taxon>
        <taxon>Philodinida</taxon>
        <taxon>Philodinidae</taxon>
        <taxon>Rotaria</taxon>
    </lineage>
</organism>
<feature type="domain" description="DIX" evidence="6">
    <location>
        <begin position="342"/>
        <end position="429"/>
    </location>
</feature>
<dbReference type="PROSITE" id="PS50132">
    <property type="entry name" value="RGS"/>
    <property type="match status" value="1"/>
</dbReference>
<evidence type="ECO:0000256" key="3">
    <source>
        <dbReference type="ARBA" id="ARBA00022687"/>
    </source>
</evidence>
<accession>A0A814UHB3</accession>
<dbReference type="SMART" id="SM00315">
    <property type="entry name" value="RGS"/>
    <property type="match status" value="1"/>
</dbReference>
<dbReference type="EMBL" id="CAJNOT010001272">
    <property type="protein sequence ID" value="CAF1174451.1"/>
    <property type="molecule type" value="Genomic_DNA"/>
</dbReference>
<dbReference type="GO" id="GO:0005886">
    <property type="term" value="C:plasma membrane"/>
    <property type="evidence" value="ECO:0007669"/>
    <property type="project" value="TreeGrafter"/>
</dbReference>
<feature type="domain" description="RGS" evidence="5">
    <location>
        <begin position="24"/>
        <end position="143"/>
    </location>
</feature>